<proteinExistence type="predicted"/>
<protein>
    <recommendedName>
        <fullName evidence="1">Replication-associated protein G2P N-terminal domain-containing protein</fullName>
    </recommendedName>
</protein>
<dbReference type="EMBL" id="FXTP01000012">
    <property type="protein sequence ID" value="SMO83556.1"/>
    <property type="molecule type" value="Genomic_DNA"/>
</dbReference>
<organism evidence="2 3">
    <name type="scientific">Gracilimonas mengyeensis</name>
    <dbReference type="NCBI Taxonomy" id="1302730"/>
    <lineage>
        <taxon>Bacteria</taxon>
        <taxon>Pseudomonadati</taxon>
        <taxon>Balneolota</taxon>
        <taxon>Balneolia</taxon>
        <taxon>Balneolales</taxon>
        <taxon>Balneolaceae</taxon>
        <taxon>Gracilimonas</taxon>
    </lineage>
</organism>
<dbReference type="Proteomes" id="UP000317557">
    <property type="component" value="Unassembled WGS sequence"/>
</dbReference>
<sequence length="315" mass="37515">MTNSVNMFDTLKLYVRQDSVRDTDLLAEIPVYLEDITAHEKADQIYFSGTKENLRIYVTDRGVSIQGSLAKYYLSDNMQTLRRKDTEQAIQKLSDDLHLPIDEAQVSRIDFAHNFIMQFEPKVYYPYLGESQYYKRYIQPESLYYKNGNRTKLFYDKPAEAKNKGYEIPEVWTSKHVLRYEIRYKRRLHKQFKEPEVKAYKLYEEQFYIKLIDRYVSDFKSIHKLAEINLDTDNMSTPKDFWDQMALLSIKRIGQHGAVDLVEELRAKDALDRPEYYSRLKKEIRDKSKKFSASDSSPLIEELESKVSALKRYYR</sequence>
<feature type="domain" description="Replication-associated protein G2P N-terminal" evidence="1">
    <location>
        <begin position="62"/>
        <end position="197"/>
    </location>
</feature>
<dbReference type="Pfam" id="PF05144">
    <property type="entry name" value="Phage_CRI"/>
    <property type="match status" value="1"/>
</dbReference>
<evidence type="ECO:0000313" key="2">
    <source>
        <dbReference type="EMBL" id="SMO83556.1"/>
    </source>
</evidence>
<reference evidence="2 3" key="1">
    <citation type="submission" date="2017-05" db="EMBL/GenBank/DDBJ databases">
        <authorList>
            <person name="Varghese N."/>
            <person name="Submissions S."/>
        </authorList>
    </citation>
    <scope>NUCLEOTIDE SEQUENCE [LARGE SCALE GENOMIC DNA]</scope>
    <source>
        <strain evidence="2 3">DSM 21985</strain>
    </source>
</reference>
<accession>A0A521EI27</accession>
<evidence type="ECO:0000259" key="1">
    <source>
        <dbReference type="Pfam" id="PF05144"/>
    </source>
</evidence>
<dbReference type="AlphaFoldDB" id="A0A521EI27"/>
<keyword evidence="3" id="KW-1185">Reference proteome</keyword>
<name>A0A521EI27_9BACT</name>
<dbReference type="InterPro" id="IPR022686">
    <property type="entry name" value="G2P_N"/>
</dbReference>
<gene>
    <name evidence="2" type="ORF">SAMN06265219_11262</name>
</gene>
<evidence type="ECO:0000313" key="3">
    <source>
        <dbReference type="Proteomes" id="UP000317557"/>
    </source>
</evidence>
<dbReference type="GO" id="GO:0006260">
    <property type="term" value="P:DNA replication"/>
    <property type="evidence" value="ECO:0007669"/>
    <property type="project" value="InterPro"/>
</dbReference>